<dbReference type="PANTHER" id="PTHR31286">
    <property type="entry name" value="GLYCINE-RICH CELL WALL STRUCTURAL PROTEIN 1.8-LIKE"/>
    <property type="match status" value="1"/>
</dbReference>
<protein>
    <submittedName>
        <fullName evidence="2">Zinc knuckle CX2CX4HX4C</fullName>
    </submittedName>
</protein>
<feature type="region of interest" description="Disordered" evidence="1">
    <location>
        <begin position="35"/>
        <end position="74"/>
    </location>
</feature>
<organism evidence="2">
    <name type="scientific">Tanacetum cinerariifolium</name>
    <name type="common">Dalmatian daisy</name>
    <name type="synonym">Chrysanthemum cinerariifolium</name>
    <dbReference type="NCBI Taxonomy" id="118510"/>
    <lineage>
        <taxon>Eukaryota</taxon>
        <taxon>Viridiplantae</taxon>
        <taxon>Streptophyta</taxon>
        <taxon>Embryophyta</taxon>
        <taxon>Tracheophyta</taxon>
        <taxon>Spermatophyta</taxon>
        <taxon>Magnoliopsida</taxon>
        <taxon>eudicotyledons</taxon>
        <taxon>Gunneridae</taxon>
        <taxon>Pentapetalae</taxon>
        <taxon>asterids</taxon>
        <taxon>campanulids</taxon>
        <taxon>Asterales</taxon>
        <taxon>Asteraceae</taxon>
        <taxon>Asteroideae</taxon>
        <taxon>Anthemideae</taxon>
        <taxon>Anthemidinae</taxon>
        <taxon>Tanacetum</taxon>
    </lineage>
</organism>
<comment type="caution">
    <text evidence="2">The sequence shown here is derived from an EMBL/GenBank/DDBJ whole genome shotgun (WGS) entry which is preliminary data.</text>
</comment>
<dbReference type="EMBL" id="BKCJ010427010">
    <property type="protein sequence ID" value="GFA45489.1"/>
    <property type="molecule type" value="Genomic_DNA"/>
</dbReference>
<feature type="non-terminal residue" evidence="2">
    <location>
        <position position="391"/>
    </location>
</feature>
<feature type="region of interest" description="Disordered" evidence="1">
    <location>
        <begin position="342"/>
        <end position="391"/>
    </location>
</feature>
<sequence length="391" mass="43049">MEDLSNLMQDTRSSFFSLDFPEDELIIIMDESKEEETKRYKDNHETFHDEPKDTSGTGAKFSKVTGGGDNHSSLLRDVTSSMKLRSGRTLDLSDALPKHAFRALKEDVNATIGNDNVTNKDQDHVVNAGDDVFSRSTVLVTSNTSNLTLPLDGSPELTVGGSNLLLLLRLRLLPHIAALPMLTSEPSHDSPIVQSVDINTKPTSYVGAAGASAKGQSKVNSNFCPLMADPIFDGVNISIPCKVVEKKQLGETWAKRDYDECQRLFFFKFDTQARVEAVLEGSPWMIRKSMIILKKWSMDTRLLKEELTCILIWVKLHDVSLQVFQEDGISLIATSIDKETQSSSAKNKSLSHPSASTHMVTKIHNEAHQAAGGLTSLRATSEEGSHSQLSS</sequence>
<accession>A0A699JPH6</accession>
<dbReference type="PANTHER" id="PTHR31286:SF99">
    <property type="entry name" value="DUF4283 DOMAIN-CONTAINING PROTEIN"/>
    <property type="match status" value="1"/>
</dbReference>
<evidence type="ECO:0000313" key="2">
    <source>
        <dbReference type="EMBL" id="GFA45489.1"/>
    </source>
</evidence>
<dbReference type="InterPro" id="IPR040256">
    <property type="entry name" value="At4g02000-like"/>
</dbReference>
<feature type="compositionally biased region" description="Polar residues" evidence="1">
    <location>
        <begin position="342"/>
        <end position="359"/>
    </location>
</feature>
<evidence type="ECO:0000256" key="1">
    <source>
        <dbReference type="SAM" id="MobiDB-lite"/>
    </source>
</evidence>
<reference evidence="2" key="1">
    <citation type="journal article" date="2019" name="Sci. Rep.">
        <title>Draft genome of Tanacetum cinerariifolium, the natural source of mosquito coil.</title>
        <authorList>
            <person name="Yamashiro T."/>
            <person name="Shiraishi A."/>
            <person name="Satake H."/>
            <person name="Nakayama K."/>
        </authorList>
    </citation>
    <scope>NUCLEOTIDE SEQUENCE</scope>
</reference>
<gene>
    <name evidence="2" type="ORF">Tci_617461</name>
</gene>
<feature type="compositionally biased region" description="Basic and acidic residues" evidence="1">
    <location>
        <begin position="35"/>
        <end position="53"/>
    </location>
</feature>
<name>A0A699JPH6_TANCI</name>
<proteinExistence type="predicted"/>
<dbReference type="AlphaFoldDB" id="A0A699JPH6"/>